<dbReference type="Gene3D" id="3.40.630.30">
    <property type="match status" value="1"/>
</dbReference>
<keyword evidence="1" id="KW-0808">Transferase</keyword>
<protein>
    <submittedName>
        <fullName evidence="1">GNAT acetyltransferase</fullName>
    </submittedName>
</protein>
<reference evidence="1 2" key="1">
    <citation type="submission" date="2016-11" db="EMBL/GenBank/DDBJ databases">
        <authorList>
            <person name="Jaros S."/>
            <person name="Januszkiewicz K."/>
            <person name="Wedrychowicz H."/>
        </authorList>
    </citation>
    <scope>NUCLEOTIDE SEQUENCE [LARGE SCALE GENOMIC DNA]</scope>
    <source>
        <strain evidence="1 2">YL228</strain>
    </source>
</reference>
<dbReference type="InterPro" id="IPR016181">
    <property type="entry name" value="Acyl_CoA_acyltransferase"/>
</dbReference>
<dbReference type="PANTHER" id="PTHR31143:SF2">
    <property type="entry name" value="FR47-LIKE DOMAIN-CONTAINING PROTEIN-RELATED"/>
    <property type="match status" value="1"/>
</dbReference>
<organism evidence="1 2">
    <name type="scientific">Ruminococcus flavefaciens</name>
    <dbReference type="NCBI Taxonomy" id="1265"/>
    <lineage>
        <taxon>Bacteria</taxon>
        <taxon>Bacillati</taxon>
        <taxon>Bacillota</taxon>
        <taxon>Clostridia</taxon>
        <taxon>Eubacteriales</taxon>
        <taxon>Oscillospiraceae</taxon>
        <taxon>Ruminococcus</taxon>
    </lineage>
</organism>
<gene>
    <name evidence="1" type="ORF">SAMN02910280_0485</name>
</gene>
<name>A0A1K1LK62_RUMFL</name>
<dbReference type="AlphaFoldDB" id="A0A1K1LK62"/>
<evidence type="ECO:0000313" key="1">
    <source>
        <dbReference type="EMBL" id="SFW11250.1"/>
    </source>
</evidence>
<evidence type="ECO:0000313" key="2">
    <source>
        <dbReference type="Proteomes" id="UP000183461"/>
    </source>
</evidence>
<dbReference type="SUPFAM" id="SSF55729">
    <property type="entry name" value="Acyl-CoA N-acyltransferases (Nat)"/>
    <property type="match status" value="1"/>
</dbReference>
<dbReference type="PANTHER" id="PTHR31143">
    <property type="match status" value="1"/>
</dbReference>
<dbReference type="Pfam" id="PF12746">
    <property type="entry name" value="GNAT_acetyltran"/>
    <property type="match status" value="1"/>
</dbReference>
<proteinExistence type="predicted"/>
<accession>A0A1K1LK62</accession>
<dbReference type="RefSeq" id="WP_072298933.1">
    <property type="nucleotide sequence ID" value="NZ_FPIP01000001.1"/>
</dbReference>
<sequence>MKEIPVSEHSRFLSCAESITFCRVFPLSVVEGRQSGCIYTNESESLILIRHKSNFTFMSGDNSEAELREIHELILSESLKFLCQKASIAQKFLQYGDVELVPRDIYSYPHEKAPEIGLPDGFALRRIDEELFSRLTGRVAPSVYWNSYEEYSKNGCGICVMHGNEPVSWAFSSAVSSNEVDIGIETAEAHRHRGLALAAAAALIKDILPEKCPAWTCQRSNLGSARIAERLGFVKRDECILIRKK</sequence>
<dbReference type="Proteomes" id="UP000183461">
    <property type="component" value="Unassembled WGS sequence"/>
</dbReference>
<dbReference type="GO" id="GO:0016740">
    <property type="term" value="F:transferase activity"/>
    <property type="evidence" value="ECO:0007669"/>
    <property type="project" value="UniProtKB-KW"/>
</dbReference>
<dbReference type="InterPro" id="IPR027365">
    <property type="entry name" value="GNAT_acetyltra_YdfB-like"/>
</dbReference>
<dbReference type="EMBL" id="FPIP01000001">
    <property type="protein sequence ID" value="SFW11250.1"/>
    <property type="molecule type" value="Genomic_DNA"/>
</dbReference>